<evidence type="ECO:0000313" key="1">
    <source>
        <dbReference type="EMBL" id="CAB4162598.1"/>
    </source>
</evidence>
<accession>A0A6J5NZR4</accession>
<reference evidence="1" key="1">
    <citation type="submission" date="2020-04" db="EMBL/GenBank/DDBJ databases">
        <authorList>
            <person name="Chiriac C."/>
            <person name="Salcher M."/>
            <person name="Ghai R."/>
            <person name="Kavagutti S V."/>
        </authorList>
    </citation>
    <scope>NUCLEOTIDE SEQUENCE</scope>
</reference>
<sequence>MATRSAIGFVEYDGSVTGIYCHWDGYLDAVGQTLVCHYNDTYKALELIELGDISTLGPEIGEKHPFSRFDMISMTDEEYNNLYGNMTTAYTRDLGENCPAKDFESAKAFRSHYSDCEYFYLYDGKEWTYADLKMPYFKPVPMMVEA</sequence>
<proteinExistence type="predicted"/>
<dbReference type="EMBL" id="LR796734">
    <property type="protein sequence ID" value="CAB4162598.1"/>
    <property type="molecule type" value="Genomic_DNA"/>
</dbReference>
<gene>
    <name evidence="1" type="ORF">UFOVP787_68</name>
</gene>
<name>A0A6J5NZR4_9CAUD</name>
<protein>
    <submittedName>
        <fullName evidence="1">Uncharacterized protein</fullName>
    </submittedName>
</protein>
<organism evidence="1">
    <name type="scientific">uncultured Caudovirales phage</name>
    <dbReference type="NCBI Taxonomy" id="2100421"/>
    <lineage>
        <taxon>Viruses</taxon>
        <taxon>Duplodnaviria</taxon>
        <taxon>Heunggongvirae</taxon>
        <taxon>Uroviricota</taxon>
        <taxon>Caudoviricetes</taxon>
        <taxon>Peduoviridae</taxon>
        <taxon>Maltschvirus</taxon>
        <taxon>Maltschvirus maltsch</taxon>
    </lineage>
</organism>